<sequence length="499" mass="54868">MSVKTPHPEYTEHAAQWQRCRDAFEGQDAIHEAGSTYLPMLSGQSVDEYKAYVTRATFYNATSRTVSGLKGMLFRKEARVEVAPVVKPLLEDISLEGDPLHLQAMEAVEECLVVGRVGIFVDFPKVDVTAVTAADAQAMQLRPTSRLYETESIINWRTSTIRNANVLSRVVLEEEVEVAKSEFESECKTQYRVLDLAPSPVPNNLSMVYRVRVFEQDKDGKDIQIGESAYPILAGKMLDFIPFYFVGINGVSPDVEEPPLLDLVNINVSHYKTNADYEHGCHFTGLPTPVITGYTPDAAPGSQTTFGIGSTTAWVFPRTDAKAFFLEFTGTGLKALENNLTRKEAQMAVLGARMLETKMNTGESGVSSSINLNGEQSTLATIAKAVSLGIQRALTTFALFAGSSTPVRFELNKDFFPVPMTPLELTALVASWQNGAISYDTLFQNLKRGEVMDPAKTVESELALMDQHKPIIPAGTQVGQSNKPTHEVTMPTNRQLQTP</sequence>
<evidence type="ECO:0000313" key="3">
    <source>
        <dbReference type="EMBL" id="CAB4194273.1"/>
    </source>
</evidence>
<accession>A0A6J5RAX8</accession>
<evidence type="ECO:0000256" key="1">
    <source>
        <dbReference type="SAM" id="MobiDB-lite"/>
    </source>
</evidence>
<evidence type="ECO:0000259" key="2">
    <source>
        <dbReference type="Pfam" id="PF13264"/>
    </source>
</evidence>
<dbReference type="Pfam" id="PF13264">
    <property type="entry name" value="DUF4055"/>
    <property type="match status" value="1"/>
</dbReference>
<feature type="region of interest" description="Disordered" evidence="1">
    <location>
        <begin position="474"/>
        <end position="499"/>
    </location>
</feature>
<name>A0A6J5RAX8_9CAUD</name>
<feature type="compositionally biased region" description="Polar residues" evidence="1">
    <location>
        <begin position="490"/>
        <end position="499"/>
    </location>
</feature>
<proteinExistence type="predicted"/>
<gene>
    <name evidence="3" type="ORF">UFOVP1254_6</name>
</gene>
<dbReference type="EMBL" id="LR797210">
    <property type="protein sequence ID" value="CAB4194273.1"/>
    <property type="molecule type" value="Genomic_DNA"/>
</dbReference>
<dbReference type="InterPro" id="IPR025129">
    <property type="entry name" value="DUF4055"/>
</dbReference>
<reference evidence="3" key="1">
    <citation type="submission" date="2020-05" db="EMBL/GenBank/DDBJ databases">
        <authorList>
            <person name="Chiriac C."/>
            <person name="Salcher M."/>
            <person name="Ghai R."/>
            <person name="Kavagutti S V."/>
        </authorList>
    </citation>
    <scope>NUCLEOTIDE SEQUENCE</scope>
</reference>
<feature type="domain" description="DUF4055" evidence="2">
    <location>
        <begin position="259"/>
        <end position="400"/>
    </location>
</feature>
<organism evidence="3">
    <name type="scientific">uncultured Caudovirales phage</name>
    <dbReference type="NCBI Taxonomy" id="2100421"/>
    <lineage>
        <taxon>Viruses</taxon>
        <taxon>Duplodnaviria</taxon>
        <taxon>Heunggongvirae</taxon>
        <taxon>Uroviricota</taxon>
        <taxon>Caudoviricetes</taxon>
        <taxon>Peduoviridae</taxon>
        <taxon>Maltschvirus</taxon>
        <taxon>Maltschvirus maltsch</taxon>
    </lineage>
</organism>
<protein>
    <recommendedName>
        <fullName evidence="2">DUF4055 domain-containing protein</fullName>
    </recommendedName>
</protein>